<accession>A0A9D0ZX01</accession>
<evidence type="ECO:0000313" key="1">
    <source>
        <dbReference type="EMBL" id="HIQ96375.1"/>
    </source>
</evidence>
<evidence type="ECO:0000313" key="2">
    <source>
        <dbReference type="Proteomes" id="UP000886886"/>
    </source>
</evidence>
<proteinExistence type="predicted"/>
<dbReference type="Proteomes" id="UP000886886">
    <property type="component" value="Unassembled WGS sequence"/>
</dbReference>
<reference evidence="1" key="1">
    <citation type="submission" date="2020-10" db="EMBL/GenBank/DDBJ databases">
        <authorList>
            <person name="Gilroy R."/>
        </authorList>
    </citation>
    <scope>NUCLEOTIDE SEQUENCE</scope>
    <source>
        <strain evidence="1">ChiSjej3B21-11622</strain>
    </source>
</reference>
<comment type="caution">
    <text evidence="1">The sequence shown here is derived from an EMBL/GenBank/DDBJ whole genome shotgun (WGS) entry which is preliminary data.</text>
</comment>
<reference evidence="1" key="2">
    <citation type="journal article" date="2021" name="PeerJ">
        <title>Extensive microbial diversity within the chicken gut microbiome revealed by metagenomics and culture.</title>
        <authorList>
            <person name="Gilroy R."/>
            <person name="Ravi A."/>
            <person name="Getino M."/>
            <person name="Pursley I."/>
            <person name="Horton D.L."/>
            <person name="Alikhan N.F."/>
            <person name="Baker D."/>
            <person name="Gharbi K."/>
            <person name="Hall N."/>
            <person name="Watson M."/>
            <person name="Adriaenssens E.M."/>
            <person name="Foster-Nyarko E."/>
            <person name="Jarju S."/>
            <person name="Secka A."/>
            <person name="Antonio M."/>
            <person name="Oren A."/>
            <person name="Chaudhuri R.R."/>
            <person name="La Ragione R."/>
            <person name="Hildebrand F."/>
            <person name="Pallen M.J."/>
        </authorList>
    </citation>
    <scope>NUCLEOTIDE SEQUENCE</scope>
    <source>
        <strain evidence="1">ChiSjej3B21-11622</strain>
    </source>
</reference>
<dbReference type="AlphaFoldDB" id="A0A9D0ZX01"/>
<protein>
    <submittedName>
        <fullName evidence="1">Uncharacterized protein</fullName>
    </submittedName>
</protein>
<sequence>MQEKYKVIEIFERDYGCEERAEGQTDMVQVRLCSESGKERVIETEDAALYREEITEGTEVFLIDGKLKRALGSDWVEQCNQKRDAQGFIKLMDRLRAGETAVCPFCGGVVSMTASEDGKDIFSCDSCDMYFSSDCKVR</sequence>
<dbReference type="EMBL" id="DVFT01000108">
    <property type="protein sequence ID" value="HIQ96375.1"/>
    <property type="molecule type" value="Genomic_DNA"/>
</dbReference>
<organism evidence="1 2">
    <name type="scientific">Candidatus Limivivens merdigallinarum</name>
    <dbReference type="NCBI Taxonomy" id="2840859"/>
    <lineage>
        <taxon>Bacteria</taxon>
        <taxon>Bacillati</taxon>
        <taxon>Bacillota</taxon>
        <taxon>Clostridia</taxon>
        <taxon>Lachnospirales</taxon>
        <taxon>Lachnospiraceae</taxon>
        <taxon>Lachnospiraceae incertae sedis</taxon>
        <taxon>Candidatus Limivivens</taxon>
    </lineage>
</organism>
<name>A0A9D0ZX01_9FIRM</name>
<gene>
    <name evidence="1" type="ORF">IAB26_07420</name>
</gene>